<dbReference type="InterPro" id="IPR006574">
    <property type="entry name" value="PRY"/>
</dbReference>
<keyword evidence="3" id="KW-0433">Leucine-rich repeat</keyword>
<name>A0A9J7XXZ1_CYPCA</name>
<dbReference type="SUPFAM" id="SSF49899">
    <property type="entry name" value="Concanavalin A-like lectins/glucanases"/>
    <property type="match status" value="1"/>
</dbReference>
<dbReference type="InterPro" id="IPR003877">
    <property type="entry name" value="SPRY_dom"/>
</dbReference>
<evidence type="ECO:0000259" key="8">
    <source>
        <dbReference type="PROSITE" id="PS50837"/>
    </source>
</evidence>
<dbReference type="Pfam" id="PF05729">
    <property type="entry name" value="NACHT"/>
    <property type="match status" value="1"/>
</dbReference>
<dbReference type="Ensembl" id="ENSCCRT00000146954.1">
    <property type="protein sequence ID" value="ENSCCRP00000111428.1"/>
    <property type="gene ID" value="ENSCCRG00000069451.1"/>
</dbReference>
<evidence type="ECO:0000256" key="6">
    <source>
        <dbReference type="ARBA" id="ARBA00022840"/>
    </source>
</evidence>
<evidence type="ECO:0000313" key="9">
    <source>
        <dbReference type="Ensembl" id="ENSCCRP00000111428.1"/>
    </source>
</evidence>
<dbReference type="InterPro" id="IPR001870">
    <property type="entry name" value="B30.2/SPRY"/>
</dbReference>
<dbReference type="FunFam" id="2.60.120.920:FF:000037">
    <property type="entry name" value="Si:dkey-191j3.2"/>
    <property type="match status" value="1"/>
</dbReference>
<dbReference type="InterPro" id="IPR041075">
    <property type="entry name" value="NOD1/2_WH"/>
</dbReference>
<evidence type="ECO:0000256" key="3">
    <source>
        <dbReference type="ARBA" id="ARBA00022614"/>
    </source>
</evidence>
<dbReference type="InterPro" id="IPR003879">
    <property type="entry name" value="Butyrophylin_SPRY"/>
</dbReference>
<feature type="domain" description="NACHT" evidence="8">
    <location>
        <begin position="364"/>
        <end position="498"/>
    </location>
</feature>
<dbReference type="Pfam" id="PF17776">
    <property type="entry name" value="NLRC4_HD2"/>
    <property type="match status" value="1"/>
</dbReference>
<feature type="domain" description="B30.2/SPRY" evidence="7">
    <location>
        <begin position="1206"/>
        <end position="1404"/>
    </location>
</feature>
<dbReference type="OMA" id="DQSIGVR"/>
<comment type="subcellular location">
    <subcellularLocation>
        <location evidence="1">Cytoplasm</location>
    </subcellularLocation>
</comment>
<dbReference type="FunFam" id="3.40.50.300:FF:000210">
    <property type="entry name" value="Si:dkey-16p6.1"/>
    <property type="match status" value="1"/>
</dbReference>
<dbReference type="Gene3D" id="2.60.120.920">
    <property type="match status" value="1"/>
</dbReference>
<dbReference type="CDD" id="cd16040">
    <property type="entry name" value="SPRY_PRY_SNTX"/>
    <property type="match status" value="1"/>
</dbReference>
<proteinExistence type="predicted"/>
<evidence type="ECO:0000259" key="7">
    <source>
        <dbReference type="PROSITE" id="PS50188"/>
    </source>
</evidence>
<dbReference type="InterPro" id="IPR013320">
    <property type="entry name" value="ConA-like_dom_sf"/>
</dbReference>
<dbReference type="Pfam" id="PF13765">
    <property type="entry name" value="PRY"/>
    <property type="match status" value="1"/>
</dbReference>
<evidence type="ECO:0000313" key="10">
    <source>
        <dbReference type="Proteomes" id="UP001108240"/>
    </source>
</evidence>
<reference evidence="9" key="1">
    <citation type="submission" date="2025-08" db="UniProtKB">
        <authorList>
            <consortium name="Ensembl"/>
        </authorList>
    </citation>
    <scope>IDENTIFICATION</scope>
</reference>
<dbReference type="SMART" id="SM00368">
    <property type="entry name" value="LRR_RI"/>
    <property type="match status" value="10"/>
</dbReference>
<dbReference type="Gene3D" id="3.80.10.10">
    <property type="entry name" value="Ribonuclease Inhibitor"/>
    <property type="match status" value="3"/>
</dbReference>
<dbReference type="InterPro" id="IPR029495">
    <property type="entry name" value="NACHT-assoc"/>
</dbReference>
<dbReference type="InterPro" id="IPR001611">
    <property type="entry name" value="Leu-rich_rpt"/>
</dbReference>
<dbReference type="InterPro" id="IPR051261">
    <property type="entry name" value="NLR"/>
</dbReference>
<dbReference type="InterPro" id="IPR043136">
    <property type="entry name" value="B30.2/SPRY_sf"/>
</dbReference>
<dbReference type="GO" id="GO:0005524">
    <property type="term" value="F:ATP binding"/>
    <property type="evidence" value="ECO:0007669"/>
    <property type="project" value="UniProtKB-KW"/>
</dbReference>
<evidence type="ECO:0008006" key="11">
    <source>
        <dbReference type="Google" id="ProtNLM"/>
    </source>
</evidence>
<dbReference type="PROSITE" id="PS50188">
    <property type="entry name" value="B302_SPRY"/>
    <property type="match status" value="1"/>
</dbReference>
<keyword evidence="4" id="KW-0677">Repeat</keyword>
<dbReference type="SMART" id="SM01288">
    <property type="entry name" value="FISNA"/>
    <property type="match status" value="1"/>
</dbReference>
<dbReference type="SUPFAM" id="SSF52047">
    <property type="entry name" value="RNI-like"/>
    <property type="match status" value="1"/>
</dbReference>
<keyword evidence="10" id="KW-1185">Reference proteome</keyword>
<evidence type="ECO:0000256" key="1">
    <source>
        <dbReference type="ARBA" id="ARBA00004496"/>
    </source>
</evidence>
<dbReference type="Pfam" id="PF00622">
    <property type="entry name" value="SPRY"/>
    <property type="match status" value="1"/>
</dbReference>
<dbReference type="InterPro" id="IPR007111">
    <property type="entry name" value="NACHT_NTPase"/>
</dbReference>
<dbReference type="GeneTree" id="ENSGT01150000286911"/>
<reference evidence="9" key="2">
    <citation type="submission" date="2025-09" db="UniProtKB">
        <authorList>
            <consortium name="Ensembl"/>
        </authorList>
    </citation>
    <scope>IDENTIFICATION</scope>
</reference>
<sequence>MSVYEEREQENPVDTQRAASPGFSYVSMKSNNSIGLPPGLSDVDAQRAASAGFSSVSMKSNNSMHLPPGLSDVDTQRVASAGFSCVSMKSNNSIGLPPVLSDVDAQRAASAGFSSVSMKSNNSIGLPPGLSDVDAQRVASPGFSCVSVKSNNSMGLPPGLSDVDAQRVASPGFSCVSVKSNNSMGLPPGLSDELAVTSDSFIISRKRKRAASPLQPPDLSDGSVGWRADQIRYVSCQSFTSSYSQNHFSHHDTEADLQLDSHQTVHDDLQRVKDQHKTSMKNRYESLFEGIKLQENQTLLNRIYTQLYIIEGESEGVNEEHEVLQMEKSYRTLQDTPINCNDIFNPSPEPGYEEKRRQKNDTIKTVLTKGIAGIGKTVSVQKFILDWAEGRANQDVDFMFVLPFRELNLIKDHHYSLHRLLLDFHPELQYLDSKIYDKCKVVFIFDGLDESRISLMFSDCQKVSDVTEVSSLSLLMSNLMKGDLLPSALIWITTRPAAANQIPSNYINRVTEIQGFNDPQKEEYFRKRISEEHQASRIISHIRRARSLHIMCHIPVFCWISATVLQNILKQDLSAEIPQTLTEMYIYFLLIQTNMRNQKYEERDSEKPLQSNREVIVKLAELAFNQLMKGNVMFYEEDLRESGIDVTDASVYSGICTEIFREESVIYHRKVYSFVHLSFQEFFAALYVFYCCLHKNSEVLKMFLTGKSRTQCEDVPLDVFLKGVMNEALKSKTGHLDLFLRFLHGVSLESNQRLLQDVLIHTENNPESIKKIIQNLKRGQKNNVSPERWMNLSYCLIEMKDNSVVEEVQAFLKSKAKSKSLSLAQCSTLANMILMSEEVLDEFNVNRYNIKSKEGRWRLLPAVRNCRKAVLTGCNLTDQHCEIVASVLQSSNSLRELDLSHNHLQDSGVELLCAGLKSPNCQLSILRLSGCLVKEEGCAALVSALSSNHSHLRELDLSYNQPGDSGVNEADILKQLDKLNLAGCNLTDQHCEFVASFLQSSNSPLRELDLSNNHLQDSGMKLLCAGLESPNCQLNILRLSHCLVKEEGCAALASALSSNSSHLRELDLSYNHPGDSGLKLLSDALRQLDKLNLAGCNLTDQHCEDVASVLQSPNSPPRELDLSNNDLQDSGVKLLCAGLESPNCQLNILRLSGCMVTAEGCAALASALSSNPSHLSELDLSYNHPGDSGLKLLNEADILKQLDKLNVDHGGEFRIRAGLHKYACDLTLDPNTAHTQLVLSEENRKVTHVSESQSYPGHPDRFDVWGQVLCEETLTGRCYWETEWSGDDVHISVAYKGIKRKGLSDDCVFGWNENSWSLSCSDHRFTVWHNKNSTVISAAPGSCKRAGVYLDESSGILSFYSVSDTHTLTHLHTLTHTFTQPLHAGFRLYPNSSVSLCHIKHTHT</sequence>
<dbReference type="Proteomes" id="UP001108240">
    <property type="component" value="Unplaced"/>
</dbReference>
<keyword evidence="5" id="KW-0547">Nucleotide-binding</keyword>
<dbReference type="PROSITE" id="PS50837">
    <property type="entry name" value="NACHT"/>
    <property type="match status" value="1"/>
</dbReference>
<dbReference type="InterPro" id="IPR027417">
    <property type="entry name" value="P-loop_NTPase"/>
</dbReference>
<dbReference type="Gene3D" id="3.40.50.300">
    <property type="entry name" value="P-loop containing nucleotide triphosphate hydrolases"/>
    <property type="match status" value="1"/>
</dbReference>
<evidence type="ECO:0000256" key="4">
    <source>
        <dbReference type="ARBA" id="ARBA00022737"/>
    </source>
</evidence>
<dbReference type="InterPro" id="IPR032675">
    <property type="entry name" value="LRR_dom_sf"/>
</dbReference>
<accession>A0A9J7XXZ1</accession>
<keyword evidence="6" id="KW-0067">ATP-binding</keyword>
<dbReference type="Pfam" id="PF17779">
    <property type="entry name" value="WHD_NOD2"/>
    <property type="match status" value="1"/>
</dbReference>
<protein>
    <recommendedName>
        <fullName evidence="11">NACHT, LRR and PYD domains-containing protein 12-like</fullName>
    </recommendedName>
</protein>
<dbReference type="InterPro" id="IPR041267">
    <property type="entry name" value="NLRP_HD2"/>
</dbReference>
<organism evidence="9 10">
    <name type="scientific">Cyprinus carpio carpio</name>
    <dbReference type="NCBI Taxonomy" id="630221"/>
    <lineage>
        <taxon>Eukaryota</taxon>
        <taxon>Metazoa</taxon>
        <taxon>Chordata</taxon>
        <taxon>Craniata</taxon>
        <taxon>Vertebrata</taxon>
        <taxon>Euteleostomi</taxon>
        <taxon>Actinopterygii</taxon>
        <taxon>Neopterygii</taxon>
        <taxon>Teleostei</taxon>
        <taxon>Ostariophysi</taxon>
        <taxon>Cypriniformes</taxon>
        <taxon>Cyprinidae</taxon>
        <taxon>Cyprininae</taxon>
        <taxon>Cyprinus</taxon>
    </lineage>
</organism>
<dbReference type="SMART" id="SM00589">
    <property type="entry name" value="PRY"/>
    <property type="match status" value="1"/>
</dbReference>
<dbReference type="SMART" id="SM00449">
    <property type="entry name" value="SPRY"/>
    <property type="match status" value="1"/>
</dbReference>
<evidence type="ECO:0000256" key="2">
    <source>
        <dbReference type="ARBA" id="ARBA00022490"/>
    </source>
</evidence>
<dbReference type="PROSITE" id="PS51450">
    <property type="entry name" value="LRR"/>
    <property type="match status" value="1"/>
</dbReference>
<dbReference type="PRINTS" id="PR01407">
    <property type="entry name" value="BUTYPHLNCDUF"/>
</dbReference>
<dbReference type="FunFam" id="3.80.10.10:FF:000336">
    <property type="entry name" value="Si:dkey-222h21.2"/>
    <property type="match status" value="1"/>
</dbReference>
<dbReference type="GO" id="GO:0005737">
    <property type="term" value="C:cytoplasm"/>
    <property type="evidence" value="ECO:0007669"/>
    <property type="project" value="UniProtKB-SubCell"/>
</dbReference>
<evidence type="ECO:0000256" key="5">
    <source>
        <dbReference type="ARBA" id="ARBA00022741"/>
    </source>
</evidence>
<dbReference type="Pfam" id="PF13516">
    <property type="entry name" value="LRR_6"/>
    <property type="match status" value="6"/>
</dbReference>
<dbReference type="Pfam" id="PF14484">
    <property type="entry name" value="FISNA"/>
    <property type="match status" value="1"/>
</dbReference>
<dbReference type="PANTHER" id="PTHR24106">
    <property type="entry name" value="NACHT, LRR AND CARD DOMAINS-CONTAINING"/>
    <property type="match status" value="1"/>
</dbReference>
<keyword evidence="2" id="KW-0963">Cytoplasm</keyword>